<keyword evidence="5" id="KW-0547">Nucleotide-binding</keyword>
<evidence type="ECO:0000259" key="9">
    <source>
        <dbReference type="PROSITE" id="PS50109"/>
    </source>
</evidence>
<dbReference type="PANTHER" id="PTHR43065:SF42">
    <property type="entry name" value="TWO-COMPONENT SENSOR PPRA"/>
    <property type="match status" value="1"/>
</dbReference>
<keyword evidence="7" id="KW-0067">ATP-binding</keyword>
<dbReference type="SUPFAM" id="SSF55785">
    <property type="entry name" value="PYP-like sensor domain (PAS domain)"/>
    <property type="match status" value="1"/>
</dbReference>
<evidence type="ECO:0000256" key="8">
    <source>
        <dbReference type="ARBA" id="ARBA00023012"/>
    </source>
</evidence>
<dbReference type="CDD" id="cd00130">
    <property type="entry name" value="PAS"/>
    <property type="match status" value="1"/>
</dbReference>
<dbReference type="Gene3D" id="3.30.450.20">
    <property type="entry name" value="PAS domain"/>
    <property type="match status" value="1"/>
</dbReference>
<proteinExistence type="predicted"/>
<keyword evidence="3" id="KW-0597">Phosphoprotein</keyword>
<organism evidence="10 11">
    <name type="scientific">Campylobacter gastrosuis</name>
    <dbReference type="NCBI Taxonomy" id="2974576"/>
    <lineage>
        <taxon>Bacteria</taxon>
        <taxon>Pseudomonadati</taxon>
        <taxon>Campylobacterota</taxon>
        <taxon>Epsilonproteobacteria</taxon>
        <taxon>Campylobacterales</taxon>
        <taxon>Campylobacteraceae</taxon>
        <taxon>Campylobacter</taxon>
    </lineage>
</organism>
<dbReference type="Pfam" id="PF00989">
    <property type="entry name" value="PAS"/>
    <property type="match status" value="1"/>
</dbReference>
<dbReference type="InterPro" id="IPR003594">
    <property type="entry name" value="HATPase_dom"/>
</dbReference>
<dbReference type="NCBIfam" id="TIGR00229">
    <property type="entry name" value="sensory_box"/>
    <property type="match status" value="1"/>
</dbReference>
<dbReference type="InterPro" id="IPR004358">
    <property type="entry name" value="Sig_transdc_His_kin-like_C"/>
</dbReference>
<dbReference type="EMBL" id="JANURM010000007">
    <property type="protein sequence ID" value="MDL0089077.1"/>
    <property type="molecule type" value="Genomic_DNA"/>
</dbReference>
<keyword evidence="11" id="KW-1185">Reference proteome</keyword>
<keyword evidence="8" id="KW-0902">Two-component regulatory system</keyword>
<dbReference type="InterPro" id="IPR036890">
    <property type="entry name" value="HATPase_C_sf"/>
</dbReference>
<evidence type="ECO:0000256" key="5">
    <source>
        <dbReference type="ARBA" id="ARBA00022741"/>
    </source>
</evidence>
<keyword evidence="6 10" id="KW-0418">Kinase</keyword>
<dbReference type="EC" id="2.7.13.3" evidence="2"/>
<feature type="domain" description="Histidine kinase" evidence="9">
    <location>
        <begin position="141"/>
        <end position="351"/>
    </location>
</feature>
<dbReference type="InterPro" id="IPR005467">
    <property type="entry name" value="His_kinase_dom"/>
</dbReference>
<dbReference type="Proteomes" id="UP001173801">
    <property type="component" value="Unassembled WGS sequence"/>
</dbReference>
<dbReference type="PROSITE" id="PS50109">
    <property type="entry name" value="HIS_KIN"/>
    <property type="match status" value="1"/>
</dbReference>
<evidence type="ECO:0000256" key="2">
    <source>
        <dbReference type="ARBA" id="ARBA00012438"/>
    </source>
</evidence>
<dbReference type="SUPFAM" id="SSF55874">
    <property type="entry name" value="ATPase domain of HSP90 chaperone/DNA topoisomerase II/histidine kinase"/>
    <property type="match status" value="1"/>
</dbReference>
<dbReference type="Gene3D" id="3.30.565.10">
    <property type="entry name" value="Histidine kinase-like ATPase, C-terminal domain"/>
    <property type="match status" value="1"/>
</dbReference>
<dbReference type="InterPro" id="IPR035965">
    <property type="entry name" value="PAS-like_dom_sf"/>
</dbReference>
<dbReference type="InterPro" id="IPR013767">
    <property type="entry name" value="PAS_fold"/>
</dbReference>
<dbReference type="RefSeq" id="WP_284937735.1">
    <property type="nucleotide sequence ID" value="NZ_JANURM010000007.1"/>
</dbReference>
<protein>
    <recommendedName>
        <fullName evidence="2">histidine kinase</fullName>
        <ecNumber evidence="2">2.7.13.3</ecNumber>
    </recommendedName>
</protein>
<dbReference type="SMART" id="SM00387">
    <property type="entry name" value="HATPase_c"/>
    <property type="match status" value="1"/>
</dbReference>
<comment type="caution">
    <text evidence="10">The sequence shown here is derived from an EMBL/GenBank/DDBJ whole genome shotgun (WGS) entry which is preliminary data.</text>
</comment>
<evidence type="ECO:0000313" key="10">
    <source>
        <dbReference type="EMBL" id="MDL0089077.1"/>
    </source>
</evidence>
<dbReference type="InterPro" id="IPR000014">
    <property type="entry name" value="PAS"/>
</dbReference>
<evidence type="ECO:0000256" key="1">
    <source>
        <dbReference type="ARBA" id="ARBA00000085"/>
    </source>
</evidence>
<sequence length="356" mass="39716">MNINQALAKSPNLAVLCIDESGKISFINKKFESIFVLASKSFLGQNLENLVKNVAQLSFLVEIFNQKLSSKNLFENIIVKDGSYFRINVANVLKNGTLFDGLIVTASDISYEKALENEKIKQTHMLSLNSKMASLGEMMSAISHQHQSPINAVFLSLDEISECVKNGDLAAINSHILRVKQGLKLMNETTNAFVKFYKNDEKISKVSLDLLINELVFIVRQKLNERGISLEIIYDKSQKYAIKSNGAQIKQILLSLISNAKDALNYKNQAPKITICLEKSGNEFIISVADNGTGIRQKNMIFEPFFTTKNKSGTGMGLYVARLLAQNLGGDLRLKSPKNPTKFSLHLQDKAKCMQR</sequence>
<accession>A0ABT7HQ79</accession>
<evidence type="ECO:0000256" key="6">
    <source>
        <dbReference type="ARBA" id="ARBA00022777"/>
    </source>
</evidence>
<evidence type="ECO:0000256" key="4">
    <source>
        <dbReference type="ARBA" id="ARBA00022679"/>
    </source>
</evidence>
<dbReference type="PRINTS" id="PR00344">
    <property type="entry name" value="BCTRLSENSOR"/>
</dbReference>
<comment type="catalytic activity">
    <reaction evidence="1">
        <text>ATP + protein L-histidine = ADP + protein N-phospho-L-histidine.</text>
        <dbReference type="EC" id="2.7.13.3"/>
    </reaction>
</comment>
<evidence type="ECO:0000313" key="11">
    <source>
        <dbReference type="Proteomes" id="UP001173801"/>
    </source>
</evidence>
<dbReference type="Gene3D" id="1.10.287.130">
    <property type="match status" value="1"/>
</dbReference>
<reference evidence="10" key="2">
    <citation type="journal article" date="2023" name="Microorganisms">
        <title>Isolation and Genomic Characteristics of Cat-Borne Campylobacter felis sp. nov. and Sheep-Borne Campylobacter ovis sp. nov.</title>
        <authorList>
            <person name="Wang H."/>
            <person name="Li Y."/>
            <person name="Gu Y."/>
            <person name="Zhou G."/>
            <person name="Chen X."/>
            <person name="Zhang X."/>
            <person name="Shao Z."/>
            <person name="Zhang J."/>
            <person name="Zhang M."/>
        </authorList>
    </citation>
    <scope>NUCLEOTIDE SEQUENCE</scope>
    <source>
        <strain evidence="10">PS10</strain>
    </source>
</reference>
<evidence type="ECO:0000256" key="7">
    <source>
        <dbReference type="ARBA" id="ARBA00022840"/>
    </source>
</evidence>
<evidence type="ECO:0000256" key="3">
    <source>
        <dbReference type="ARBA" id="ARBA00022553"/>
    </source>
</evidence>
<dbReference type="PANTHER" id="PTHR43065">
    <property type="entry name" value="SENSOR HISTIDINE KINASE"/>
    <property type="match status" value="1"/>
</dbReference>
<name>A0ABT7HQ79_9BACT</name>
<dbReference type="GO" id="GO:0016301">
    <property type="term" value="F:kinase activity"/>
    <property type="evidence" value="ECO:0007669"/>
    <property type="project" value="UniProtKB-KW"/>
</dbReference>
<gene>
    <name evidence="10" type="ORF">NYG85_06820</name>
</gene>
<reference evidence="10" key="1">
    <citation type="submission" date="2022-08" db="EMBL/GenBank/DDBJ databases">
        <authorList>
            <person name="Wang H."/>
        </authorList>
    </citation>
    <scope>NUCLEOTIDE SEQUENCE</scope>
    <source>
        <strain evidence="10">PS10</strain>
    </source>
</reference>
<keyword evidence="4" id="KW-0808">Transferase</keyword>
<dbReference type="Pfam" id="PF02518">
    <property type="entry name" value="HATPase_c"/>
    <property type="match status" value="1"/>
</dbReference>